<dbReference type="KEGG" id="dor:Desor_3794"/>
<dbReference type="InterPro" id="IPR036388">
    <property type="entry name" value="WH-like_DNA-bd_sf"/>
</dbReference>
<dbReference type="HOGENOM" id="CLU_017584_10_2_9"/>
<dbReference type="GO" id="GO:0003700">
    <property type="term" value="F:DNA-binding transcription factor activity"/>
    <property type="evidence" value="ECO:0007669"/>
    <property type="project" value="InterPro"/>
</dbReference>
<dbReference type="Proteomes" id="UP000006346">
    <property type="component" value="Chromosome"/>
</dbReference>
<evidence type="ECO:0000256" key="2">
    <source>
        <dbReference type="ARBA" id="ARBA00023125"/>
    </source>
</evidence>
<dbReference type="SUPFAM" id="SSF46785">
    <property type="entry name" value="Winged helix' DNA-binding domain"/>
    <property type="match status" value="1"/>
</dbReference>
<evidence type="ECO:0000256" key="1">
    <source>
        <dbReference type="ARBA" id="ARBA00023015"/>
    </source>
</evidence>
<dbReference type="EMBL" id="CP003108">
    <property type="protein sequence ID" value="AET69255.1"/>
    <property type="molecule type" value="Genomic_DNA"/>
</dbReference>
<dbReference type="RefSeq" id="WP_014186063.1">
    <property type="nucleotide sequence ID" value="NC_016584.1"/>
</dbReference>
<dbReference type="STRING" id="768706.Desor_3794"/>
<dbReference type="GO" id="GO:0003677">
    <property type="term" value="F:DNA binding"/>
    <property type="evidence" value="ECO:0007669"/>
    <property type="project" value="UniProtKB-KW"/>
</dbReference>
<evidence type="ECO:0000313" key="6">
    <source>
        <dbReference type="Proteomes" id="UP000006346"/>
    </source>
</evidence>
<sequence>MLLSIDLESKQPIYLQIRNGVVEGIASGKLKEGDTLPPVRSLASELGINLHTVNKAYQMLKLEGFVKMLRNRGTVISAGALGRDSKDFMEAATENLKHIVSEAITRSVRREQLIGIINSLYNELEDENNE</sequence>
<dbReference type="InterPro" id="IPR000524">
    <property type="entry name" value="Tscrpt_reg_HTH_GntR"/>
</dbReference>
<accession>G7W9B8</accession>
<dbReference type="AlphaFoldDB" id="G7W9B8"/>
<keyword evidence="6" id="KW-1185">Reference proteome</keyword>
<reference evidence="6" key="1">
    <citation type="submission" date="2011-11" db="EMBL/GenBank/DDBJ databases">
        <title>Complete sequence of Desulfosporosinus orientis DSM 765.</title>
        <authorList>
            <person name="Lucas S."/>
            <person name="Han J."/>
            <person name="Lapidus A."/>
            <person name="Cheng J.-F."/>
            <person name="Goodwin L."/>
            <person name="Pitluck S."/>
            <person name="Peters L."/>
            <person name="Ovchinnikova G."/>
            <person name="Teshima H."/>
            <person name="Detter J.C."/>
            <person name="Han C."/>
            <person name="Tapia R."/>
            <person name="Land M."/>
            <person name="Hauser L."/>
            <person name="Kyrpides N."/>
            <person name="Ivanova N."/>
            <person name="Pagani I."/>
            <person name="Pester M."/>
            <person name="Spring S."/>
            <person name="Ollivier B."/>
            <person name="Rattei T."/>
            <person name="Klenk H.-P."/>
            <person name="Wagner M."/>
            <person name="Loy A."/>
            <person name="Woyke T."/>
        </authorList>
    </citation>
    <scope>NUCLEOTIDE SEQUENCE [LARGE SCALE GENOMIC DNA]</scope>
    <source>
        <strain evidence="6">ATCC 19365 / DSM 765 / NCIMB 8382 / VKM B-1628</strain>
    </source>
</reference>
<dbReference type="PATRIC" id="fig|768706.3.peg.3835"/>
<dbReference type="PANTHER" id="PTHR38445">
    <property type="entry name" value="HTH-TYPE TRANSCRIPTIONAL REPRESSOR YTRA"/>
    <property type="match status" value="1"/>
</dbReference>
<keyword evidence="1" id="KW-0805">Transcription regulation</keyword>
<keyword evidence="3" id="KW-0804">Transcription</keyword>
<proteinExistence type="predicted"/>
<keyword evidence="2" id="KW-0238">DNA-binding</keyword>
<dbReference type="Gene3D" id="1.10.10.10">
    <property type="entry name" value="Winged helix-like DNA-binding domain superfamily/Winged helix DNA-binding domain"/>
    <property type="match status" value="1"/>
</dbReference>
<dbReference type="PANTHER" id="PTHR38445:SF12">
    <property type="entry name" value="GNTR-FAMILY TRANSCRIPTIONAL REGULATOR"/>
    <property type="match status" value="1"/>
</dbReference>
<evidence type="ECO:0000259" key="4">
    <source>
        <dbReference type="PROSITE" id="PS50949"/>
    </source>
</evidence>
<dbReference type="SMART" id="SM00345">
    <property type="entry name" value="HTH_GNTR"/>
    <property type="match status" value="1"/>
</dbReference>
<dbReference type="OrthoDB" id="9801546at2"/>
<evidence type="ECO:0000313" key="5">
    <source>
        <dbReference type="EMBL" id="AET69255.1"/>
    </source>
</evidence>
<protein>
    <submittedName>
        <fullName evidence="5">Putative transcriptional regulator</fullName>
    </submittedName>
</protein>
<evidence type="ECO:0000256" key="3">
    <source>
        <dbReference type="ARBA" id="ARBA00023163"/>
    </source>
</evidence>
<dbReference type="InterPro" id="IPR036390">
    <property type="entry name" value="WH_DNA-bd_sf"/>
</dbReference>
<feature type="domain" description="HTH gntR-type" evidence="4">
    <location>
        <begin position="11"/>
        <end position="79"/>
    </location>
</feature>
<dbReference type="PROSITE" id="PS50949">
    <property type="entry name" value="HTH_GNTR"/>
    <property type="match status" value="1"/>
</dbReference>
<organism evidence="5 6">
    <name type="scientific">Desulfosporosinus orientis (strain ATCC 19365 / DSM 765 / NCIMB 8382 / VKM B-1628 / Singapore I)</name>
    <name type="common">Desulfotomaculum orientis</name>
    <dbReference type="NCBI Taxonomy" id="768706"/>
    <lineage>
        <taxon>Bacteria</taxon>
        <taxon>Bacillati</taxon>
        <taxon>Bacillota</taxon>
        <taxon>Clostridia</taxon>
        <taxon>Eubacteriales</taxon>
        <taxon>Desulfitobacteriaceae</taxon>
        <taxon>Desulfosporosinus</taxon>
    </lineage>
</organism>
<dbReference type="eggNOG" id="COG1725">
    <property type="taxonomic scope" value="Bacteria"/>
</dbReference>
<gene>
    <name evidence="5" type="ordered locus">Desor_3794</name>
</gene>
<name>G7W9B8_DESOD</name>
<dbReference type="Pfam" id="PF00392">
    <property type="entry name" value="GntR"/>
    <property type="match status" value="1"/>
</dbReference>
<dbReference type="CDD" id="cd07377">
    <property type="entry name" value="WHTH_GntR"/>
    <property type="match status" value="1"/>
</dbReference>
<reference evidence="5 6" key="2">
    <citation type="journal article" date="2012" name="J. Bacteriol.">
        <title>Complete genome sequences of Desulfosporosinus orientis DSM765T, Desulfosporosinus youngiae DSM17734T, Desulfosporosinus meridiei DSM13257T, and Desulfosporosinus acidiphilus DSM22704T.</title>
        <authorList>
            <person name="Pester M."/>
            <person name="Brambilla E."/>
            <person name="Alazard D."/>
            <person name="Rattei T."/>
            <person name="Weinmaier T."/>
            <person name="Han J."/>
            <person name="Lucas S."/>
            <person name="Lapidus A."/>
            <person name="Cheng J.F."/>
            <person name="Goodwin L."/>
            <person name="Pitluck S."/>
            <person name="Peters L."/>
            <person name="Ovchinnikova G."/>
            <person name="Teshima H."/>
            <person name="Detter J.C."/>
            <person name="Han C.S."/>
            <person name="Tapia R."/>
            <person name="Land M.L."/>
            <person name="Hauser L."/>
            <person name="Kyrpides N.C."/>
            <person name="Ivanova N.N."/>
            <person name="Pagani I."/>
            <person name="Huntmann M."/>
            <person name="Wei C.L."/>
            <person name="Davenport K.W."/>
            <person name="Daligault H."/>
            <person name="Chain P.S."/>
            <person name="Chen A."/>
            <person name="Mavromatis K."/>
            <person name="Markowitz V."/>
            <person name="Szeto E."/>
            <person name="Mikhailova N."/>
            <person name="Pati A."/>
            <person name="Wagner M."/>
            <person name="Woyke T."/>
            <person name="Ollivier B."/>
            <person name="Klenk H.P."/>
            <person name="Spring S."/>
            <person name="Loy A."/>
        </authorList>
    </citation>
    <scope>NUCLEOTIDE SEQUENCE [LARGE SCALE GENOMIC DNA]</scope>
    <source>
        <strain evidence="6">ATCC 19365 / DSM 765 / NCIMB 8382 / VKM B-1628</strain>
    </source>
</reference>